<dbReference type="Proteomes" id="UP000828390">
    <property type="component" value="Unassembled WGS sequence"/>
</dbReference>
<dbReference type="EMBL" id="JAIWYP010000008">
    <property type="protein sequence ID" value="KAH3784346.1"/>
    <property type="molecule type" value="Genomic_DNA"/>
</dbReference>
<evidence type="ECO:0000313" key="2">
    <source>
        <dbReference type="Proteomes" id="UP000828390"/>
    </source>
</evidence>
<gene>
    <name evidence="1" type="ORF">DPMN_162300</name>
</gene>
<keyword evidence="2" id="KW-1185">Reference proteome</keyword>
<dbReference type="AlphaFoldDB" id="A0A9D4ETT1"/>
<organism evidence="1 2">
    <name type="scientific">Dreissena polymorpha</name>
    <name type="common">Zebra mussel</name>
    <name type="synonym">Mytilus polymorpha</name>
    <dbReference type="NCBI Taxonomy" id="45954"/>
    <lineage>
        <taxon>Eukaryota</taxon>
        <taxon>Metazoa</taxon>
        <taxon>Spiralia</taxon>
        <taxon>Lophotrochozoa</taxon>
        <taxon>Mollusca</taxon>
        <taxon>Bivalvia</taxon>
        <taxon>Autobranchia</taxon>
        <taxon>Heteroconchia</taxon>
        <taxon>Euheterodonta</taxon>
        <taxon>Imparidentia</taxon>
        <taxon>Neoheterodontei</taxon>
        <taxon>Myida</taxon>
        <taxon>Dreissenoidea</taxon>
        <taxon>Dreissenidae</taxon>
        <taxon>Dreissena</taxon>
    </lineage>
</organism>
<comment type="caution">
    <text evidence="1">The sequence shown here is derived from an EMBL/GenBank/DDBJ whole genome shotgun (WGS) entry which is preliminary data.</text>
</comment>
<sequence length="66" mass="7386">MLMSFDPTKGLACMEKQHTWLPDKKKSSSDMSFKSFVTPGPMIPRLEFRLGQAPESVSLARVLNSV</sequence>
<protein>
    <submittedName>
        <fullName evidence="1">Uncharacterized protein</fullName>
    </submittedName>
</protein>
<proteinExistence type="predicted"/>
<name>A0A9D4ETT1_DREPO</name>
<evidence type="ECO:0000313" key="1">
    <source>
        <dbReference type="EMBL" id="KAH3784346.1"/>
    </source>
</evidence>
<accession>A0A9D4ETT1</accession>
<reference evidence="1" key="2">
    <citation type="submission" date="2020-11" db="EMBL/GenBank/DDBJ databases">
        <authorList>
            <person name="McCartney M.A."/>
            <person name="Auch B."/>
            <person name="Kono T."/>
            <person name="Mallez S."/>
            <person name="Becker A."/>
            <person name="Gohl D.M."/>
            <person name="Silverstein K.A.T."/>
            <person name="Koren S."/>
            <person name="Bechman K.B."/>
            <person name="Herman A."/>
            <person name="Abrahante J.E."/>
            <person name="Garbe J."/>
        </authorList>
    </citation>
    <scope>NUCLEOTIDE SEQUENCE</scope>
    <source>
        <strain evidence="1">Duluth1</strain>
        <tissue evidence="1">Whole animal</tissue>
    </source>
</reference>
<reference evidence="1" key="1">
    <citation type="journal article" date="2019" name="bioRxiv">
        <title>The Genome of the Zebra Mussel, Dreissena polymorpha: A Resource for Invasive Species Research.</title>
        <authorList>
            <person name="McCartney M.A."/>
            <person name="Auch B."/>
            <person name="Kono T."/>
            <person name="Mallez S."/>
            <person name="Zhang Y."/>
            <person name="Obille A."/>
            <person name="Becker A."/>
            <person name="Abrahante J.E."/>
            <person name="Garbe J."/>
            <person name="Badalamenti J.P."/>
            <person name="Herman A."/>
            <person name="Mangelson H."/>
            <person name="Liachko I."/>
            <person name="Sullivan S."/>
            <person name="Sone E.D."/>
            <person name="Koren S."/>
            <person name="Silverstein K.A.T."/>
            <person name="Beckman K.B."/>
            <person name="Gohl D.M."/>
        </authorList>
    </citation>
    <scope>NUCLEOTIDE SEQUENCE</scope>
    <source>
        <strain evidence="1">Duluth1</strain>
        <tissue evidence="1">Whole animal</tissue>
    </source>
</reference>